<reference evidence="3" key="2">
    <citation type="journal article" date="2011" name="Proc. Natl. Acad. Sci. U.S.A.">
        <title>Obligate biotrophy features unraveled by the genomic analysis of rust fungi.</title>
        <authorList>
            <person name="Duplessis S."/>
            <person name="Cuomo C.A."/>
            <person name="Lin Y.-C."/>
            <person name="Aerts A."/>
            <person name="Tisserant E."/>
            <person name="Veneault-Fourrey C."/>
            <person name="Joly D.L."/>
            <person name="Hacquard S."/>
            <person name="Amselem J."/>
            <person name="Cantarel B.L."/>
            <person name="Chiu R."/>
            <person name="Coutinho P.M."/>
            <person name="Feau N."/>
            <person name="Field M."/>
            <person name="Frey P."/>
            <person name="Gelhaye E."/>
            <person name="Goldberg J."/>
            <person name="Grabherr M.G."/>
            <person name="Kodira C.D."/>
            <person name="Kohler A."/>
            <person name="Kuees U."/>
            <person name="Lindquist E.A."/>
            <person name="Lucas S.M."/>
            <person name="Mago R."/>
            <person name="Mauceli E."/>
            <person name="Morin E."/>
            <person name="Murat C."/>
            <person name="Pangilinan J.L."/>
            <person name="Park R."/>
            <person name="Pearson M."/>
            <person name="Quesneville H."/>
            <person name="Rouhier N."/>
            <person name="Sakthikumar S."/>
            <person name="Salamov A.A."/>
            <person name="Schmutz J."/>
            <person name="Selles B."/>
            <person name="Shapiro H."/>
            <person name="Tanguay P."/>
            <person name="Tuskan G.A."/>
            <person name="Henrissat B."/>
            <person name="Van de Peer Y."/>
            <person name="Rouze P."/>
            <person name="Ellis J.G."/>
            <person name="Dodds P.N."/>
            <person name="Schein J.E."/>
            <person name="Zhong S."/>
            <person name="Hamelin R.C."/>
            <person name="Grigoriev I.V."/>
            <person name="Szabo L.J."/>
            <person name="Martin F."/>
        </authorList>
    </citation>
    <scope>NUCLEOTIDE SEQUENCE [LARGE SCALE GENOMIC DNA]</scope>
    <source>
        <strain evidence="3">CRL 75-36-700-3 / race SCCL</strain>
    </source>
</reference>
<evidence type="ECO:0000256" key="1">
    <source>
        <dbReference type="SAM" id="MobiDB-lite"/>
    </source>
</evidence>
<evidence type="ECO:0000313" key="2">
    <source>
        <dbReference type="EMBL" id="EFP89620.1"/>
    </source>
</evidence>
<dbReference type="HOGENOM" id="CLU_1993744_0_0_1"/>
<dbReference type="EMBL" id="DS178324">
    <property type="protein sequence ID" value="EFP89620.1"/>
    <property type="molecule type" value="Genomic_DNA"/>
</dbReference>
<organism evidence="2 3">
    <name type="scientific">Puccinia graminis f. sp. tritici (strain CRL 75-36-700-3 / race SCCL)</name>
    <name type="common">Black stem rust fungus</name>
    <dbReference type="NCBI Taxonomy" id="418459"/>
    <lineage>
        <taxon>Eukaryota</taxon>
        <taxon>Fungi</taxon>
        <taxon>Dikarya</taxon>
        <taxon>Basidiomycota</taxon>
        <taxon>Pucciniomycotina</taxon>
        <taxon>Pucciniomycetes</taxon>
        <taxon>Pucciniales</taxon>
        <taxon>Pucciniaceae</taxon>
        <taxon>Puccinia</taxon>
    </lineage>
</organism>
<feature type="compositionally biased region" description="Low complexity" evidence="1">
    <location>
        <begin position="74"/>
        <end position="86"/>
    </location>
</feature>
<feature type="compositionally biased region" description="Polar residues" evidence="1">
    <location>
        <begin position="62"/>
        <end position="73"/>
    </location>
</feature>
<gene>
    <name evidence="2" type="ORF">PGTG_15583</name>
</gene>
<reference key="1">
    <citation type="submission" date="2007-01" db="EMBL/GenBank/DDBJ databases">
        <title>The Genome Sequence of Puccinia graminis f. sp. tritici Strain CRL 75-36-700-3.</title>
        <authorList>
            <consortium name="The Broad Institute Genome Sequencing Platform"/>
            <person name="Birren B."/>
            <person name="Lander E."/>
            <person name="Galagan J."/>
            <person name="Nusbaum C."/>
            <person name="Devon K."/>
            <person name="Cuomo C."/>
            <person name="Jaffe D."/>
            <person name="Butler J."/>
            <person name="Alvarez P."/>
            <person name="Gnerre S."/>
            <person name="Grabherr M."/>
            <person name="Mauceli E."/>
            <person name="Brockman W."/>
            <person name="Young S."/>
            <person name="LaButti K."/>
            <person name="Sykes S."/>
            <person name="DeCaprio D."/>
            <person name="Crawford M."/>
            <person name="Koehrsen M."/>
            <person name="Engels R."/>
            <person name="Montgomery P."/>
            <person name="Pearson M."/>
            <person name="Howarth C."/>
            <person name="Larson L."/>
            <person name="White J."/>
            <person name="Zeng Q."/>
            <person name="Kodira C."/>
            <person name="Yandava C."/>
            <person name="Alvarado L."/>
            <person name="O'Leary S."/>
            <person name="Szabo L."/>
            <person name="Dean R."/>
            <person name="Schein J."/>
        </authorList>
    </citation>
    <scope>NUCLEOTIDE SEQUENCE</scope>
    <source>
        <strain>CRL 75-36-700-3</strain>
    </source>
</reference>
<dbReference type="AlphaFoldDB" id="E3KZ95"/>
<dbReference type="GeneID" id="10547673"/>
<dbReference type="OrthoDB" id="10576967at2759"/>
<dbReference type="Proteomes" id="UP000008783">
    <property type="component" value="Unassembled WGS sequence"/>
</dbReference>
<sequence length="125" mass="13040">MGFGKSYGHNTVCPIGLGTQTSTLKGQTVTPKSSPVNKGRKFITFEEKGTLPVGEQQEQDHGSNSIQSGTIVDQGQGTSSGLTQGSVVESEEEVPLALLVDIKGKGKMVESVASAKMKRKGGGEM</sequence>
<keyword evidence="3" id="KW-1185">Reference proteome</keyword>
<dbReference type="VEuPathDB" id="FungiDB:PGTG_15583"/>
<dbReference type="KEGG" id="pgr:PGTG_15583"/>
<proteinExistence type="predicted"/>
<protein>
    <submittedName>
        <fullName evidence="2">Uncharacterized protein</fullName>
    </submittedName>
</protein>
<feature type="region of interest" description="Disordered" evidence="1">
    <location>
        <begin position="18"/>
        <end position="92"/>
    </location>
</feature>
<name>E3KZ95_PUCGT</name>
<accession>E3KZ95</accession>
<evidence type="ECO:0000313" key="3">
    <source>
        <dbReference type="Proteomes" id="UP000008783"/>
    </source>
</evidence>
<dbReference type="RefSeq" id="XP_003334039.1">
    <property type="nucleotide sequence ID" value="XM_003333991.1"/>
</dbReference>
<dbReference type="InParanoid" id="E3KZ95"/>
<feature type="compositionally biased region" description="Polar residues" evidence="1">
    <location>
        <begin position="18"/>
        <end position="36"/>
    </location>
</feature>